<feature type="non-terminal residue" evidence="2">
    <location>
        <position position="216"/>
    </location>
</feature>
<reference evidence="2" key="1">
    <citation type="journal article" date="2016" name="Gigascience">
        <title>De novo construction of an expanded transcriptome assembly for the western tarnished plant bug, Lygus hesperus.</title>
        <authorList>
            <person name="Tassone E.E."/>
            <person name="Geib S.M."/>
            <person name="Hall B."/>
            <person name="Fabrick J.A."/>
            <person name="Brent C.S."/>
            <person name="Hull J.J."/>
        </authorList>
    </citation>
    <scope>NUCLEOTIDE SEQUENCE</scope>
</reference>
<protein>
    <submittedName>
        <fullName evidence="2">Uncharacterized protein</fullName>
    </submittedName>
</protein>
<evidence type="ECO:0000256" key="1">
    <source>
        <dbReference type="SAM" id="MobiDB-lite"/>
    </source>
</evidence>
<dbReference type="EMBL" id="GDHC01005419">
    <property type="protein sequence ID" value="JAQ13210.1"/>
    <property type="molecule type" value="Transcribed_RNA"/>
</dbReference>
<proteinExistence type="predicted"/>
<gene>
    <name evidence="2" type="ORF">g.57093</name>
</gene>
<feature type="region of interest" description="Disordered" evidence="1">
    <location>
        <begin position="109"/>
        <end position="136"/>
    </location>
</feature>
<name>A0A146M3Q6_LYGHE</name>
<accession>A0A146M3Q6</accession>
<organism evidence="2">
    <name type="scientific">Lygus hesperus</name>
    <name type="common">Western plant bug</name>
    <dbReference type="NCBI Taxonomy" id="30085"/>
    <lineage>
        <taxon>Eukaryota</taxon>
        <taxon>Metazoa</taxon>
        <taxon>Ecdysozoa</taxon>
        <taxon>Arthropoda</taxon>
        <taxon>Hexapoda</taxon>
        <taxon>Insecta</taxon>
        <taxon>Pterygota</taxon>
        <taxon>Neoptera</taxon>
        <taxon>Paraneoptera</taxon>
        <taxon>Hemiptera</taxon>
        <taxon>Heteroptera</taxon>
        <taxon>Panheteroptera</taxon>
        <taxon>Cimicomorpha</taxon>
        <taxon>Miridae</taxon>
        <taxon>Mirini</taxon>
        <taxon>Lygus</taxon>
    </lineage>
</organism>
<evidence type="ECO:0000313" key="2">
    <source>
        <dbReference type="EMBL" id="JAQ13210.1"/>
    </source>
</evidence>
<feature type="compositionally biased region" description="Basic and acidic residues" evidence="1">
    <location>
        <begin position="109"/>
        <end position="123"/>
    </location>
</feature>
<sequence>MDKLLPPTAPSISPILTVGTINLLFVCFSRIAEHLSAYFLDQADIWFTLAPARSRSCRSSDSGDSTPVRKGKVYPYGVLWNKVNNFKQTWRKENSQEYARLKEASLKKKEERREAAEAKGQEVRRRRTKRTVSTESAENTVSLNDVKKDLLKLPHIRILQQVDYISGTTLHPATVEALKETATERHRFLCLPGNDVREYLDLIPIFKSKTHAKTAV</sequence>
<dbReference type="AlphaFoldDB" id="A0A146M3Q6"/>